<dbReference type="AlphaFoldDB" id="A0A5A7U5S6"/>
<protein>
    <submittedName>
        <fullName evidence="2">Envelope-like protein</fullName>
    </submittedName>
</protein>
<feature type="compositionally biased region" description="Polar residues" evidence="1">
    <location>
        <begin position="159"/>
        <end position="182"/>
    </location>
</feature>
<dbReference type="EMBL" id="SSTE01011804">
    <property type="protein sequence ID" value="KAA0050594.1"/>
    <property type="molecule type" value="Genomic_DNA"/>
</dbReference>
<accession>A0A5A7U5S6</accession>
<gene>
    <name evidence="3" type="ORF">E5676_scaffold1737G001470</name>
    <name evidence="2" type="ORF">E6C27_scaffold673G00540</name>
</gene>
<evidence type="ECO:0000313" key="3">
    <source>
        <dbReference type="EMBL" id="TYK07846.1"/>
    </source>
</evidence>
<feature type="region of interest" description="Disordered" evidence="1">
    <location>
        <begin position="116"/>
        <end position="146"/>
    </location>
</feature>
<dbReference type="Proteomes" id="UP000321947">
    <property type="component" value="Unassembled WGS sequence"/>
</dbReference>
<proteinExistence type="predicted"/>
<organism evidence="2 4">
    <name type="scientific">Cucumis melo var. makuwa</name>
    <name type="common">Oriental melon</name>
    <dbReference type="NCBI Taxonomy" id="1194695"/>
    <lineage>
        <taxon>Eukaryota</taxon>
        <taxon>Viridiplantae</taxon>
        <taxon>Streptophyta</taxon>
        <taxon>Embryophyta</taxon>
        <taxon>Tracheophyta</taxon>
        <taxon>Spermatophyta</taxon>
        <taxon>Magnoliopsida</taxon>
        <taxon>eudicotyledons</taxon>
        <taxon>Gunneridae</taxon>
        <taxon>Pentapetalae</taxon>
        <taxon>rosids</taxon>
        <taxon>fabids</taxon>
        <taxon>Cucurbitales</taxon>
        <taxon>Cucurbitaceae</taxon>
        <taxon>Benincaseae</taxon>
        <taxon>Cucumis</taxon>
    </lineage>
</organism>
<comment type="caution">
    <text evidence="2">The sequence shown here is derived from an EMBL/GenBank/DDBJ whole genome shotgun (WGS) entry which is preliminary data.</text>
</comment>
<evidence type="ECO:0000313" key="5">
    <source>
        <dbReference type="Proteomes" id="UP000321947"/>
    </source>
</evidence>
<dbReference type="Proteomes" id="UP000321393">
    <property type="component" value="Unassembled WGS sequence"/>
</dbReference>
<reference evidence="4 5" key="1">
    <citation type="submission" date="2019-08" db="EMBL/GenBank/DDBJ databases">
        <title>Draft genome sequences of two oriental melons (Cucumis melo L. var makuwa).</title>
        <authorList>
            <person name="Kwon S.-Y."/>
        </authorList>
    </citation>
    <scope>NUCLEOTIDE SEQUENCE [LARGE SCALE GENOMIC DNA]</scope>
    <source>
        <strain evidence="5">cv. Chang Bougi</strain>
        <strain evidence="4">cv. SW 3</strain>
        <tissue evidence="2">Leaf</tissue>
    </source>
</reference>
<evidence type="ECO:0000256" key="1">
    <source>
        <dbReference type="SAM" id="MobiDB-lite"/>
    </source>
</evidence>
<name>A0A5A7U5S6_CUCMM</name>
<feature type="region of interest" description="Disordered" evidence="1">
    <location>
        <begin position="159"/>
        <end position="242"/>
    </location>
</feature>
<evidence type="ECO:0000313" key="2">
    <source>
        <dbReference type="EMBL" id="KAA0050594.1"/>
    </source>
</evidence>
<evidence type="ECO:0000313" key="4">
    <source>
        <dbReference type="Proteomes" id="UP000321393"/>
    </source>
</evidence>
<feature type="compositionally biased region" description="Polar residues" evidence="1">
    <location>
        <begin position="220"/>
        <end position="230"/>
    </location>
</feature>
<dbReference type="EMBL" id="SSTD01013081">
    <property type="protein sequence ID" value="TYK07846.1"/>
    <property type="molecule type" value="Genomic_DNA"/>
</dbReference>
<sequence length="242" mass="26528">MVKTRNGSFATKPFEEDLEARISSLSMHNVRMRGRRFKSTPQRRPYRLSFEKSQANVLVNLHELVSEKVVYRDTATIAKYPPGALEAHMSNMDSNDLDDVPLARLLKKTSVPDVAVERPIDPPVSDHFQESSSTEGVLVPTPGLQHTFTLEPGPSFYSSLVRSPAPNTTSSGLNNDHASQSADEIAAPEGGIDVHNNDDELDPVIPEVNTGEIPVDVDVDNTSAAPTESPTFPEESRPTKKK</sequence>